<evidence type="ECO:0000256" key="2">
    <source>
        <dbReference type="ARBA" id="ARBA00022670"/>
    </source>
</evidence>
<evidence type="ECO:0000256" key="5">
    <source>
        <dbReference type="ARBA" id="ARBA00022833"/>
    </source>
</evidence>
<keyword evidence="3" id="KW-0479">Metal-binding</keyword>
<dbReference type="Gene3D" id="3.40.630.10">
    <property type="entry name" value="Zn peptidases"/>
    <property type="match status" value="1"/>
</dbReference>
<reference evidence="7" key="1">
    <citation type="journal article" date="2014" name="Int. J. Syst. Evol. Microbiol.">
        <title>Complete genome sequence of Corynebacterium casei LMG S-19264T (=DSM 44701T), isolated from a smear-ripened cheese.</title>
        <authorList>
            <consortium name="US DOE Joint Genome Institute (JGI-PGF)"/>
            <person name="Walter F."/>
            <person name="Albersmeier A."/>
            <person name="Kalinowski J."/>
            <person name="Ruckert C."/>
        </authorList>
    </citation>
    <scope>NUCLEOTIDE SEQUENCE</scope>
    <source>
        <strain evidence="7">CGMCC 1.15085</strain>
    </source>
</reference>
<dbReference type="InterPro" id="IPR011650">
    <property type="entry name" value="Peptidase_M20_dimer"/>
</dbReference>
<dbReference type="Gene3D" id="1.10.150.900">
    <property type="match status" value="1"/>
</dbReference>
<evidence type="ECO:0000313" key="8">
    <source>
        <dbReference type="Proteomes" id="UP000636793"/>
    </source>
</evidence>
<keyword evidence="5" id="KW-0862">Zinc</keyword>
<dbReference type="PROSITE" id="PS00758">
    <property type="entry name" value="ARGE_DAPE_CPG2_1"/>
    <property type="match status" value="1"/>
</dbReference>
<dbReference type="GO" id="GO:0006508">
    <property type="term" value="P:proteolysis"/>
    <property type="evidence" value="ECO:0007669"/>
    <property type="project" value="UniProtKB-KW"/>
</dbReference>
<dbReference type="PANTHER" id="PTHR45962">
    <property type="entry name" value="N-FATTY-ACYL-AMINO ACID SYNTHASE/HYDROLASE PM20D1"/>
    <property type="match status" value="1"/>
</dbReference>
<dbReference type="PANTHER" id="PTHR45962:SF1">
    <property type="entry name" value="N-FATTY-ACYL-AMINO ACID SYNTHASE_HYDROLASE PM20D1"/>
    <property type="match status" value="1"/>
</dbReference>
<evidence type="ECO:0000256" key="4">
    <source>
        <dbReference type="ARBA" id="ARBA00022801"/>
    </source>
</evidence>
<dbReference type="Pfam" id="PF07687">
    <property type="entry name" value="M20_dimer"/>
    <property type="match status" value="1"/>
</dbReference>
<dbReference type="Gene3D" id="3.30.70.360">
    <property type="match status" value="1"/>
</dbReference>
<evidence type="ECO:0000256" key="1">
    <source>
        <dbReference type="ARBA" id="ARBA00006247"/>
    </source>
</evidence>
<proteinExistence type="inferred from homology"/>
<gene>
    <name evidence="7" type="ORF">GCM10011492_37550</name>
</gene>
<reference evidence="7" key="2">
    <citation type="submission" date="2020-09" db="EMBL/GenBank/DDBJ databases">
        <authorList>
            <person name="Sun Q."/>
            <person name="Zhou Y."/>
        </authorList>
    </citation>
    <scope>NUCLEOTIDE SEQUENCE</scope>
    <source>
        <strain evidence="7">CGMCC 1.15085</strain>
    </source>
</reference>
<evidence type="ECO:0000256" key="3">
    <source>
        <dbReference type="ARBA" id="ARBA00022723"/>
    </source>
</evidence>
<dbReference type="InterPro" id="IPR047177">
    <property type="entry name" value="Pept_M20A"/>
</dbReference>
<dbReference type="Proteomes" id="UP000636793">
    <property type="component" value="Unassembled WGS sequence"/>
</dbReference>
<dbReference type="AlphaFoldDB" id="A0A916TF87"/>
<comment type="similarity">
    <text evidence="1">Belongs to the peptidase M20A family.</text>
</comment>
<dbReference type="GO" id="GO:0008233">
    <property type="term" value="F:peptidase activity"/>
    <property type="evidence" value="ECO:0007669"/>
    <property type="project" value="UniProtKB-KW"/>
</dbReference>
<keyword evidence="4" id="KW-0378">Hydrolase</keyword>
<feature type="domain" description="Peptidase M20 dimerisation" evidence="6">
    <location>
        <begin position="261"/>
        <end position="407"/>
    </location>
</feature>
<comment type="caution">
    <text evidence="7">The sequence shown here is derived from an EMBL/GenBank/DDBJ whole genome shotgun (WGS) entry which is preliminary data.</text>
</comment>
<dbReference type="EMBL" id="BMHI01000006">
    <property type="protein sequence ID" value="GGB43104.1"/>
    <property type="molecule type" value="Genomic_DNA"/>
</dbReference>
<evidence type="ECO:0000313" key="7">
    <source>
        <dbReference type="EMBL" id="GGB43104.1"/>
    </source>
</evidence>
<evidence type="ECO:0000259" key="6">
    <source>
        <dbReference type="Pfam" id="PF07687"/>
    </source>
</evidence>
<dbReference type="InterPro" id="IPR002933">
    <property type="entry name" value="Peptidase_M20"/>
</dbReference>
<organism evidence="7 8">
    <name type="scientific">Flexivirga endophytica</name>
    <dbReference type="NCBI Taxonomy" id="1849103"/>
    <lineage>
        <taxon>Bacteria</taxon>
        <taxon>Bacillati</taxon>
        <taxon>Actinomycetota</taxon>
        <taxon>Actinomycetes</taxon>
        <taxon>Micrococcales</taxon>
        <taxon>Dermacoccaceae</taxon>
        <taxon>Flexivirga</taxon>
    </lineage>
</organism>
<keyword evidence="2" id="KW-0645">Protease</keyword>
<accession>A0A916TF87</accession>
<dbReference type="SUPFAM" id="SSF53187">
    <property type="entry name" value="Zn-dependent exopeptidases"/>
    <property type="match status" value="1"/>
</dbReference>
<dbReference type="Pfam" id="PF01546">
    <property type="entry name" value="Peptidase_M20"/>
    <property type="match status" value="1"/>
</dbReference>
<keyword evidence="8" id="KW-1185">Reference proteome</keyword>
<dbReference type="PROSITE" id="PS51318">
    <property type="entry name" value="TAT"/>
    <property type="match status" value="1"/>
</dbReference>
<dbReference type="InterPro" id="IPR001261">
    <property type="entry name" value="ArgE/DapE_CS"/>
</dbReference>
<dbReference type="InterPro" id="IPR006311">
    <property type="entry name" value="TAT_signal"/>
</dbReference>
<dbReference type="GO" id="GO:0046872">
    <property type="term" value="F:metal ion binding"/>
    <property type="evidence" value="ECO:0007669"/>
    <property type="project" value="UniProtKB-KW"/>
</dbReference>
<sequence length="525" mass="57346">MTDDIEHNIEQTTRQRTLNRRGFLARAGCIAAVVAAGVASGETLLGGDQTASAATLRNGLKGATAADDDPLALLKKMISFDTQNFGKGGKTRPYAEMVKGLWDAAGVSSEIIPTPQPDNVHLLARIKGTTSAAPVLLLGHSDVVPVEKDHWSVDPFAGVVKDGQIWGRGALDMKGTNSATISALLRHLGEGGKFERDIIVLTDCDEEAGDYGSGWLAENHWDKLDCGMVLTEGGWFIAQSDKTTPMLITVTRQDKVYFNLDLYAEGTATHSSKPMPDSAIVGLSRAVAELGEYDAPVHLTDVTREYFGALADATDDRRWGRAIRMMLRAHNQHQLERTAALMVKGSDYPYLHHALLHTTAAYVIEDSGYKENVIPSEAHVRVNCRGIPGGEKPRDFLATVRQKMKRRGIVVKLAAPEGVSEADYLDQLDDTWATPAADIDTPLYQAISKASAQTYPEAVFAPALFEAGTSLGPWREHDIPGYGVYPYVIDNDQLVAMHGNDERIYVDALNKGTDFMYRVFDRFRA</sequence>
<protein>
    <recommendedName>
        <fullName evidence="6">Peptidase M20 dimerisation domain-containing protein</fullName>
    </recommendedName>
</protein>
<dbReference type="RefSeq" id="WP_229749864.1">
    <property type="nucleotide sequence ID" value="NZ_BMHI01000006.1"/>
</dbReference>
<name>A0A916TF87_9MICO</name>